<organism evidence="2 3">
    <name type="scientific">Granulicella pectinivorans</name>
    <dbReference type="NCBI Taxonomy" id="474950"/>
    <lineage>
        <taxon>Bacteria</taxon>
        <taxon>Pseudomonadati</taxon>
        <taxon>Acidobacteriota</taxon>
        <taxon>Terriglobia</taxon>
        <taxon>Terriglobales</taxon>
        <taxon>Acidobacteriaceae</taxon>
        <taxon>Granulicella</taxon>
    </lineage>
</organism>
<feature type="signal peptide" evidence="1">
    <location>
        <begin position="1"/>
        <end position="38"/>
    </location>
</feature>
<dbReference type="STRING" id="474950.SAMN05421771_0993"/>
<evidence type="ECO:0000313" key="3">
    <source>
        <dbReference type="Proteomes" id="UP000199024"/>
    </source>
</evidence>
<name>A0A1I6LNB3_9BACT</name>
<dbReference type="Proteomes" id="UP000199024">
    <property type="component" value="Unassembled WGS sequence"/>
</dbReference>
<evidence type="ECO:0000256" key="1">
    <source>
        <dbReference type="SAM" id="SignalP"/>
    </source>
</evidence>
<sequence>MKTNSIKTNGLKGIFTKVILAGTLAGAVLMAAPQKAQAQQFAVGVQFGHPVYRGPVYGPVYDRGFYADRRREEFRREEFLRHERWEREHSFYRGYYR</sequence>
<reference evidence="2 3" key="1">
    <citation type="submission" date="2016-10" db="EMBL/GenBank/DDBJ databases">
        <authorList>
            <person name="de Groot N.N."/>
        </authorList>
    </citation>
    <scope>NUCLEOTIDE SEQUENCE [LARGE SCALE GENOMIC DNA]</scope>
    <source>
        <strain evidence="2 3">DSM 21001</strain>
    </source>
</reference>
<dbReference type="AlphaFoldDB" id="A0A1I6LNB3"/>
<gene>
    <name evidence="2" type="ORF">SAMN05421771_0993</name>
</gene>
<dbReference type="EMBL" id="FOZL01000001">
    <property type="protein sequence ID" value="SFS04878.1"/>
    <property type="molecule type" value="Genomic_DNA"/>
</dbReference>
<dbReference type="RefSeq" id="WP_089837151.1">
    <property type="nucleotide sequence ID" value="NZ_FOZL01000001.1"/>
</dbReference>
<feature type="chain" id="PRO_5011619251" evidence="1">
    <location>
        <begin position="39"/>
        <end position="97"/>
    </location>
</feature>
<keyword evidence="3" id="KW-1185">Reference proteome</keyword>
<accession>A0A1I6LNB3</accession>
<evidence type="ECO:0000313" key="2">
    <source>
        <dbReference type="EMBL" id="SFS04878.1"/>
    </source>
</evidence>
<keyword evidence="1" id="KW-0732">Signal</keyword>
<proteinExistence type="predicted"/>
<protein>
    <submittedName>
        <fullName evidence="2">Uncharacterized protein</fullName>
    </submittedName>
</protein>